<dbReference type="AlphaFoldDB" id="A0A9W7HTK0"/>
<keyword evidence="2" id="KW-0131">Cell cycle</keyword>
<dbReference type="PANTHER" id="PTHR33142">
    <property type="entry name" value="CYCLIN-DEPENDENT PROTEIN KINASE INHIBITOR SMR13"/>
    <property type="match status" value="1"/>
</dbReference>
<organism evidence="4 5">
    <name type="scientific">Hibiscus trionum</name>
    <name type="common">Flower of an hour</name>
    <dbReference type="NCBI Taxonomy" id="183268"/>
    <lineage>
        <taxon>Eukaryota</taxon>
        <taxon>Viridiplantae</taxon>
        <taxon>Streptophyta</taxon>
        <taxon>Embryophyta</taxon>
        <taxon>Tracheophyta</taxon>
        <taxon>Spermatophyta</taxon>
        <taxon>Magnoliopsida</taxon>
        <taxon>eudicotyledons</taxon>
        <taxon>Gunneridae</taxon>
        <taxon>Pentapetalae</taxon>
        <taxon>rosids</taxon>
        <taxon>malvids</taxon>
        <taxon>Malvales</taxon>
        <taxon>Malvaceae</taxon>
        <taxon>Malvoideae</taxon>
        <taxon>Hibiscus</taxon>
    </lineage>
</organism>
<evidence type="ECO:0008006" key="6">
    <source>
        <dbReference type="Google" id="ProtNLM"/>
    </source>
</evidence>
<dbReference type="GO" id="GO:0004860">
    <property type="term" value="F:protein kinase inhibitor activity"/>
    <property type="evidence" value="ECO:0007669"/>
    <property type="project" value="UniProtKB-KW"/>
</dbReference>
<dbReference type="OrthoDB" id="662905at2759"/>
<gene>
    <name evidence="4" type="ORF">HRI_001839300</name>
</gene>
<accession>A0A9W7HTK0</accession>
<dbReference type="EMBL" id="BSYR01000019">
    <property type="protein sequence ID" value="GMI81700.1"/>
    <property type="molecule type" value="Genomic_DNA"/>
</dbReference>
<reference evidence="4" key="1">
    <citation type="submission" date="2023-05" db="EMBL/GenBank/DDBJ databases">
        <title>Genome and transcriptome analyses reveal genes involved in the formation of fine ridges on petal epidermal cells in Hibiscus trionum.</title>
        <authorList>
            <person name="Koshimizu S."/>
            <person name="Masuda S."/>
            <person name="Ishii T."/>
            <person name="Shirasu K."/>
            <person name="Hoshino A."/>
            <person name="Arita M."/>
        </authorList>
    </citation>
    <scope>NUCLEOTIDE SEQUENCE</scope>
    <source>
        <strain evidence="4">Hamamatsu line</strain>
    </source>
</reference>
<evidence type="ECO:0000256" key="1">
    <source>
        <dbReference type="ARBA" id="ARBA00023013"/>
    </source>
</evidence>
<protein>
    <recommendedName>
        <fullName evidence="6">Cyclin-dependent protein kinase inhibitor SMR2</fullName>
    </recommendedName>
</protein>
<evidence type="ECO:0000313" key="4">
    <source>
        <dbReference type="EMBL" id="GMI81700.1"/>
    </source>
</evidence>
<dbReference type="PANTHER" id="PTHR33142:SF89">
    <property type="entry name" value="CYCLIN-DEPENDENT PROTEIN KINASE INHIBITOR SMR2"/>
    <property type="match status" value="1"/>
</dbReference>
<evidence type="ECO:0000256" key="3">
    <source>
        <dbReference type="SAM" id="MobiDB-lite"/>
    </source>
</evidence>
<keyword evidence="1" id="KW-0649">Protein kinase inhibitor</keyword>
<dbReference type="InterPro" id="IPR040389">
    <property type="entry name" value="SMR"/>
</dbReference>
<proteinExistence type="predicted"/>
<dbReference type="Proteomes" id="UP001165190">
    <property type="component" value="Unassembled WGS sequence"/>
</dbReference>
<comment type="caution">
    <text evidence="4">The sequence shown here is derived from an EMBL/GenBank/DDBJ whole genome shotgun (WGS) entry which is preliminary data.</text>
</comment>
<evidence type="ECO:0000256" key="2">
    <source>
        <dbReference type="ARBA" id="ARBA00023306"/>
    </source>
</evidence>
<keyword evidence="5" id="KW-1185">Reference proteome</keyword>
<sequence length="110" mass="12420">MSTDHHENILQETLQQVEEEGGGGGLAPAKEKEECKTPTSSDQKIPTIRSCPPTPKKKARPNFVLKRKRSELQFFETTRRDEVESFFRSNSETFTFGGGSPGFKRRCRSA</sequence>
<evidence type="ECO:0000313" key="5">
    <source>
        <dbReference type="Proteomes" id="UP001165190"/>
    </source>
</evidence>
<feature type="region of interest" description="Disordered" evidence="3">
    <location>
        <begin position="15"/>
        <end position="60"/>
    </location>
</feature>
<dbReference type="GO" id="GO:0032875">
    <property type="term" value="P:regulation of DNA endoreduplication"/>
    <property type="evidence" value="ECO:0007669"/>
    <property type="project" value="InterPro"/>
</dbReference>
<name>A0A9W7HTK0_HIBTR</name>